<evidence type="ECO:0000256" key="7">
    <source>
        <dbReference type="SAM" id="MobiDB-lite"/>
    </source>
</evidence>
<dbReference type="InterPro" id="IPR019792">
    <property type="entry name" value="Gonadoliberin"/>
</dbReference>
<evidence type="ECO:0000256" key="2">
    <source>
        <dbReference type="ARBA" id="ARBA00010968"/>
    </source>
</evidence>
<dbReference type="OMA" id="RQHWSYE"/>
<comment type="similarity">
    <text evidence="2">Belongs to the GnRH family.</text>
</comment>
<evidence type="ECO:0000313" key="8">
    <source>
        <dbReference type="Ensembl" id="ENSCINP00000009883.3"/>
    </source>
</evidence>
<feature type="region of interest" description="Disordered" evidence="7">
    <location>
        <begin position="125"/>
        <end position="219"/>
    </location>
</feature>
<dbReference type="GeneTree" id="ENSGT00390000005818"/>
<organism evidence="8 9">
    <name type="scientific">Ciona intestinalis</name>
    <name type="common">Transparent sea squirt</name>
    <name type="synonym">Ascidia intestinalis</name>
    <dbReference type="NCBI Taxonomy" id="7719"/>
    <lineage>
        <taxon>Eukaryota</taxon>
        <taxon>Metazoa</taxon>
        <taxon>Chordata</taxon>
        <taxon>Tunicata</taxon>
        <taxon>Ascidiacea</taxon>
        <taxon>Phlebobranchia</taxon>
        <taxon>Cionidae</taxon>
        <taxon>Ciona</taxon>
    </lineage>
</organism>
<dbReference type="InterPro" id="IPR002012">
    <property type="entry name" value="GnRH"/>
</dbReference>
<evidence type="ECO:0000256" key="6">
    <source>
        <dbReference type="ARBA" id="ARBA00022815"/>
    </source>
</evidence>
<dbReference type="HOGENOM" id="CLU_1261099_0_0_1"/>
<dbReference type="GeneID" id="100178878"/>
<protein>
    <submittedName>
        <fullName evidence="8">Uncharacterized LOC100178878</fullName>
    </submittedName>
</protein>
<evidence type="ECO:0000256" key="3">
    <source>
        <dbReference type="ARBA" id="ARBA00022525"/>
    </source>
</evidence>
<accession>F6PLR0</accession>
<dbReference type="PANTHER" id="PTHR10522">
    <property type="entry name" value="GONADOLIBERIN"/>
    <property type="match status" value="1"/>
</dbReference>
<dbReference type="CTD" id="2796"/>
<keyword evidence="3" id="KW-0964">Secreted</keyword>
<feature type="compositionally biased region" description="Basic and acidic residues" evidence="7">
    <location>
        <begin position="159"/>
        <end position="181"/>
    </location>
</feature>
<gene>
    <name evidence="8" type="primary">gnrh1</name>
</gene>
<dbReference type="GO" id="GO:0005576">
    <property type="term" value="C:extracellular region"/>
    <property type="evidence" value="ECO:0007669"/>
    <property type="project" value="UniProtKB-SubCell"/>
</dbReference>
<dbReference type="KEGG" id="cin:100178878"/>
<evidence type="ECO:0000256" key="5">
    <source>
        <dbReference type="ARBA" id="ARBA00022702"/>
    </source>
</evidence>
<keyword evidence="4" id="KW-0165">Cleavage on pair of basic residues</keyword>
<reference evidence="8" key="3">
    <citation type="submission" date="2025-09" db="UniProtKB">
        <authorList>
            <consortium name="Ensembl"/>
        </authorList>
    </citation>
    <scope>IDENTIFICATION</scope>
</reference>
<dbReference type="InParanoid" id="F6PLR0"/>
<name>F6PLR0_CIOIN</name>
<dbReference type="STRING" id="7719.ENSCINP00000009883"/>
<dbReference type="GO" id="GO:0005179">
    <property type="term" value="F:hormone activity"/>
    <property type="evidence" value="ECO:0007669"/>
    <property type="project" value="UniProtKB-KW"/>
</dbReference>
<evidence type="ECO:0000256" key="4">
    <source>
        <dbReference type="ARBA" id="ARBA00022685"/>
    </source>
</evidence>
<dbReference type="Ensembl" id="ENSCINT00000009883.3">
    <property type="protein sequence ID" value="ENSCINP00000009883.3"/>
    <property type="gene ID" value="ENSCING00000004780.3"/>
</dbReference>
<proteinExistence type="inferred from homology"/>
<keyword evidence="9" id="KW-1185">Reference proteome</keyword>
<keyword evidence="6" id="KW-0027">Amidation</keyword>
<reference evidence="9" key="1">
    <citation type="journal article" date="2002" name="Science">
        <title>The draft genome of Ciona intestinalis: insights into chordate and vertebrate origins.</title>
        <authorList>
            <person name="Dehal P."/>
            <person name="Satou Y."/>
            <person name="Campbell R.K."/>
            <person name="Chapman J."/>
            <person name="Degnan B."/>
            <person name="De Tomaso A."/>
            <person name="Davidson B."/>
            <person name="Di Gregorio A."/>
            <person name="Gelpke M."/>
            <person name="Goodstein D.M."/>
            <person name="Harafuji N."/>
            <person name="Hastings K.E."/>
            <person name="Ho I."/>
            <person name="Hotta K."/>
            <person name="Huang W."/>
            <person name="Kawashima T."/>
            <person name="Lemaire P."/>
            <person name="Martinez D."/>
            <person name="Meinertzhagen I.A."/>
            <person name="Necula S."/>
            <person name="Nonaka M."/>
            <person name="Putnam N."/>
            <person name="Rash S."/>
            <person name="Saiga H."/>
            <person name="Satake M."/>
            <person name="Terry A."/>
            <person name="Yamada L."/>
            <person name="Wang H.G."/>
            <person name="Awazu S."/>
            <person name="Azumi K."/>
            <person name="Boore J."/>
            <person name="Branno M."/>
            <person name="Chin-Bow S."/>
            <person name="DeSantis R."/>
            <person name="Doyle S."/>
            <person name="Francino P."/>
            <person name="Keys D.N."/>
            <person name="Haga S."/>
            <person name="Hayashi H."/>
            <person name="Hino K."/>
            <person name="Imai K.S."/>
            <person name="Inaba K."/>
            <person name="Kano S."/>
            <person name="Kobayashi K."/>
            <person name="Kobayashi M."/>
            <person name="Lee B.I."/>
            <person name="Makabe K.W."/>
            <person name="Manohar C."/>
            <person name="Matassi G."/>
            <person name="Medina M."/>
            <person name="Mochizuki Y."/>
            <person name="Mount S."/>
            <person name="Morishita T."/>
            <person name="Miura S."/>
            <person name="Nakayama A."/>
            <person name="Nishizaka S."/>
            <person name="Nomoto H."/>
            <person name="Ohta F."/>
            <person name="Oishi K."/>
            <person name="Rigoutsos I."/>
            <person name="Sano M."/>
            <person name="Sasaki A."/>
            <person name="Sasakura Y."/>
            <person name="Shoguchi E."/>
            <person name="Shin-i T."/>
            <person name="Spagnuolo A."/>
            <person name="Stainier D."/>
            <person name="Suzuki M.M."/>
            <person name="Tassy O."/>
            <person name="Takatori N."/>
            <person name="Tokuoka M."/>
            <person name="Yagi K."/>
            <person name="Yoshizaki F."/>
            <person name="Wada S."/>
            <person name="Zhang C."/>
            <person name="Hyatt P.D."/>
            <person name="Larimer F."/>
            <person name="Detter C."/>
            <person name="Doggett N."/>
            <person name="Glavina T."/>
            <person name="Hawkins T."/>
            <person name="Richardson P."/>
            <person name="Lucas S."/>
            <person name="Kohara Y."/>
            <person name="Levine M."/>
            <person name="Satoh N."/>
            <person name="Rokhsar D.S."/>
        </authorList>
    </citation>
    <scope>NUCLEOTIDE SEQUENCE [LARGE SCALE GENOMIC DNA]</scope>
</reference>
<dbReference type="PANTHER" id="PTHR10522:SF5">
    <property type="entry name" value="PREPROGONADOTROPIN-RELEASING HORMONE 2"/>
    <property type="match status" value="1"/>
</dbReference>
<sequence length="219" mass="24989">MLDIEKDELAALLQRENSAFRDILYHKNAGSFEKSDSGKFDSLKLQNNFPHLDLGLGVDLDAVDQWNRYKQANAQRMQNLGVPVNARQHWSYEFMPGGRRAVWENANVGVPVSRQHWSYEYMPGGRRSAGQHAMTKRQHWSKGYSPGGKRSVDLSEFDDQGRRITKHEGMPEEPFKVEQPRPRNGIHGPAGLDQNEPDWKNWMNEQPAASSDDKGSDVE</sequence>
<comment type="subcellular location">
    <subcellularLocation>
        <location evidence="1">Secreted</location>
    </subcellularLocation>
</comment>
<dbReference type="AlphaFoldDB" id="F6PLR0"/>
<dbReference type="RefSeq" id="NP_001027799.2">
    <property type="nucleotide sequence ID" value="NM_001032627.2"/>
</dbReference>
<reference evidence="8" key="2">
    <citation type="submission" date="2025-08" db="UniProtKB">
        <authorList>
            <consortium name="Ensembl"/>
        </authorList>
    </citation>
    <scope>IDENTIFICATION</scope>
</reference>
<evidence type="ECO:0000256" key="1">
    <source>
        <dbReference type="ARBA" id="ARBA00004613"/>
    </source>
</evidence>
<evidence type="ECO:0000313" key="9">
    <source>
        <dbReference type="Proteomes" id="UP000008144"/>
    </source>
</evidence>
<dbReference type="OrthoDB" id="8490433at2759"/>
<dbReference type="Proteomes" id="UP000008144">
    <property type="component" value="Unassembled WGS sequence"/>
</dbReference>
<dbReference type="PROSITE" id="PS00473">
    <property type="entry name" value="GNRH"/>
    <property type="match status" value="2"/>
</dbReference>
<keyword evidence="5" id="KW-0372">Hormone</keyword>